<keyword evidence="2" id="KW-1185">Reference proteome</keyword>
<reference evidence="1 2" key="1">
    <citation type="submission" date="2020-08" db="EMBL/GenBank/DDBJ databases">
        <title>The Agave Microbiome: Exploring the role of microbial communities in plant adaptations to desert environments.</title>
        <authorList>
            <person name="Partida-Martinez L.P."/>
        </authorList>
    </citation>
    <scope>NUCLEOTIDE SEQUENCE [LARGE SCALE GENOMIC DNA]</scope>
    <source>
        <strain evidence="1 2">AT3.9</strain>
    </source>
</reference>
<proteinExistence type="predicted"/>
<protein>
    <submittedName>
        <fullName evidence="1">Uncharacterized protein</fullName>
    </submittedName>
</protein>
<accession>A0A7W4VQB6</accession>
<evidence type="ECO:0000313" key="2">
    <source>
        <dbReference type="Proteomes" id="UP000532010"/>
    </source>
</evidence>
<dbReference type="Proteomes" id="UP000532010">
    <property type="component" value="Unassembled WGS sequence"/>
</dbReference>
<gene>
    <name evidence="1" type="ORF">FHR70_004444</name>
</gene>
<name>A0A7W4VQB6_9HYPH</name>
<evidence type="ECO:0000313" key="1">
    <source>
        <dbReference type="EMBL" id="MBB3021348.1"/>
    </source>
</evidence>
<dbReference type="AlphaFoldDB" id="A0A7W4VQB6"/>
<sequence length="50" mass="5141">MADDAACLVGEMNVLVGLGAAADATGHIGRIRISFHDLRDDSCVDPVSQG</sequence>
<comment type="caution">
    <text evidence="1">The sequence shown here is derived from an EMBL/GenBank/DDBJ whole genome shotgun (WGS) entry which is preliminary data.</text>
</comment>
<dbReference type="EMBL" id="JACHWB010000009">
    <property type="protein sequence ID" value="MBB3021348.1"/>
    <property type="molecule type" value="Genomic_DNA"/>
</dbReference>
<organism evidence="1 2">
    <name type="scientific">Microvirga lupini</name>
    <dbReference type="NCBI Taxonomy" id="420324"/>
    <lineage>
        <taxon>Bacteria</taxon>
        <taxon>Pseudomonadati</taxon>
        <taxon>Pseudomonadota</taxon>
        <taxon>Alphaproteobacteria</taxon>
        <taxon>Hyphomicrobiales</taxon>
        <taxon>Methylobacteriaceae</taxon>
        <taxon>Microvirga</taxon>
    </lineage>
</organism>